<dbReference type="PANTHER" id="PTHR21089">
    <property type="entry name" value="SHIKIMATE DEHYDROGENASE"/>
    <property type="match status" value="1"/>
</dbReference>
<evidence type="ECO:0000256" key="4">
    <source>
        <dbReference type="ARBA" id="ARBA00023002"/>
    </source>
</evidence>
<dbReference type="InterPro" id="IPR036291">
    <property type="entry name" value="NAD(P)-bd_dom_sf"/>
</dbReference>
<keyword evidence="4" id="KW-0560">Oxidoreductase</keyword>
<keyword evidence="5" id="KW-0028">Amino-acid biosynthesis</keyword>
<evidence type="ECO:0000259" key="8">
    <source>
        <dbReference type="Pfam" id="PF08501"/>
    </source>
</evidence>
<feature type="domain" description="Shikimate dehydrogenase substrate binding N-terminal" evidence="8">
    <location>
        <begin position="13"/>
        <end position="96"/>
    </location>
</feature>
<dbReference type="GO" id="GO:0050661">
    <property type="term" value="F:NADP binding"/>
    <property type="evidence" value="ECO:0007669"/>
    <property type="project" value="TreeGrafter"/>
</dbReference>
<dbReference type="EC" id="1.1.1.25" evidence="2"/>
<keyword evidence="10" id="KW-1185">Reference proteome</keyword>
<comment type="caution">
    <text evidence="9">The sequence shown here is derived from an EMBL/GenBank/DDBJ whole genome shotgun (WGS) entry which is preliminary data.</text>
</comment>
<proteinExistence type="predicted"/>
<keyword evidence="3" id="KW-0521">NADP</keyword>
<evidence type="ECO:0000256" key="5">
    <source>
        <dbReference type="ARBA" id="ARBA00023141"/>
    </source>
</evidence>
<dbReference type="SUPFAM" id="SSF53223">
    <property type="entry name" value="Aminoacid dehydrogenase-like, N-terminal domain"/>
    <property type="match status" value="1"/>
</dbReference>
<accession>A0A8J3E1W7</accession>
<evidence type="ECO:0000256" key="2">
    <source>
        <dbReference type="ARBA" id="ARBA00012962"/>
    </source>
</evidence>
<keyword evidence="5" id="KW-0057">Aromatic amino acid biosynthesis</keyword>
<dbReference type="Pfam" id="PF08501">
    <property type="entry name" value="Shikimate_dh_N"/>
    <property type="match status" value="1"/>
</dbReference>
<evidence type="ECO:0000256" key="3">
    <source>
        <dbReference type="ARBA" id="ARBA00022857"/>
    </source>
</evidence>
<dbReference type="Proteomes" id="UP000646365">
    <property type="component" value="Unassembled WGS sequence"/>
</dbReference>
<organism evidence="9 10">
    <name type="scientific">Aliidongia dinghuensis</name>
    <dbReference type="NCBI Taxonomy" id="1867774"/>
    <lineage>
        <taxon>Bacteria</taxon>
        <taxon>Pseudomonadati</taxon>
        <taxon>Pseudomonadota</taxon>
        <taxon>Alphaproteobacteria</taxon>
        <taxon>Rhodospirillales</taxon>
        <taxon>Dongiaceae</taxon>
        <taxon>Aliidongia</taxon>
    </lineage>
</organism>
<dbReference type="EMBL" id="BMJQ01000005">
    <property type="protein sequence ID" value="GGF15865.1"/>
    <property type="molecule type" value="Genomic_DNA"/>
</dbReference>
<dbReference type="GO" id="GO:0009073">
    <property type="term" value="P:aromatic amino acid family biosynthetic process"/>
    <property type="evidence" value="ECO:0007669"/>
    <property type="project" value="UniProtKB-KW"/>
</dbReference>
<dbReference type="CDD" id="cd01065">
    <property type="entry name" value="NAD_bind_Shikimate_DH"/>
    <property type="match status" value="1"/>
</dbReference>
<dbReference type="GO" id="GO:0005829">
    <property type="term" value="C:cytosol"/>
    <property type="evidence" value="ECO:0007669"/>
    <property type="project" value="TreeGrafter"/>
</dbReference>
<evidence type="ECO:0000256" key="1">
    <source>
        <dbReference type="ARBA" id="ARBA00004871"/>
    </source>
</evidence>
<dbReference type="RefSeq" id="WP_189045589.1">
    <property type="nucleotide sequence ID" value="NZ_BMJQ01000005.1"/>
</dbReference>
<dbReference type="GO" id="GO:0009423">
    <property type="term" value="P:chorismate biosynthetic process"/>
    <property type="evidence" value="ECO:0007669"/>
    <property type="project" value="UniProtKB-UniPathway"/>
</dbReference>
<dbReference type="Gene3D" id="3.40.50.720">
    <property type="entry name" value="NAD(P)-binding Rossmann-like Domain"/>
    <property type="match status" value="1"/>
</dbReference>
<dbReference type="InterPro" id="IPR046346">
    <property type="entry name" value="Aminoacid_DH-like_N_sf"/>
</dbReference>
<dbReference type="AlphaFoldDB" id="A0A8J3E1W7"/>
<dbReference type="SUPFAM" id="SSF51735">
    <property type="entry name" value="NAD(P)-binding Rossmann-fold domains"/>
    <property type="match status" value="1"/>
</dbReference>
<dbReference type="GO" id="GO:0004764">
    <property type="term" value="F:shikimate 3-dehydrogenase (NADP+) activity"/>
    <property type="evidence" value="ECO:0007669"/>
    <property type="project" value="UniProtKB-EC"/>
</dbReference>
<dbReference type="GO" id="GO:0019632">
    <property type="term" value="P:shikimate metabolic process"/>
    <property type="evidence" value="ECO:0007669"/>
    <property type="project" value="TreeGrafter"/>
</dbReference>
<comment type="catalytic activity">
    <reaction evidence="6">
        <text>shikimate + NADP(+) = 3-dehydroshikimate + NADPH + H(+)</text>
        <dbReference type="Rhea" id="RHEA:17737"/>
        <dbReference type="ChEBI" id="CHEBI:15378"/>
        <dbReference type="ChEBI" id="CHEBI:16630"/>
        <dbReference type="ChEBI" id="CHEBI:36208"/>
        <dbReference type="ChEBI" id="CHEBI:57783"/>
        <dbReference type="ChEBI" id="CHEBI:58349"/>
        <dbReference type="EC" id="1.1.1.25"/>
    </reaction>
</comment>
<dbReference type="Gene3D" id="3.40.50.10860">
    <property type="entry name" value="Leucine Dehydrogenase, chain A, domain 1"/>
    <property type="match status" value="1"/>
</dbReference>
<dbReference type="Pfam" id="PF01488">
    <property type="entry name" value="Shikimate_DH"/>
    <property type="match status" value="1"/>
</dbReference>
<feature type="domain" description="Quinate/shikimate 5-dehydrogenase/glutamyl-tRNA reductase" evidence="7">
    <location>
        <begin position="124"/>
        <end position="173"/>
    </location>
</feature>
<evidence type="ECO:0000259" key="7">
    <source>
        <dbReference type="Pfam" id="PF01488"/>
    </source>
</evidence>
<protein>
    <recommendedName>
        <fullName evidence="2">shikimate dehydrogenase (NADP(+))</fullName>
        <ecNumber evidence="2">1.1.1.25</ecNumber>
    </recommendedName>
</protein>
<reference evidence="9" key="2">
    <citation type="submission" date="2020-09" db="EMBL/GenBank/DDBJ databases">
        <authorList>
            <person name="Sun Q."/>
            <person name="Zhou Y."/>
        </authorList>
    </citation>
    <scope>NUCLEOTIDE SEQUENCE</scope>
    <source>
        <strain evidence="9">CGMCC 1.15725</strain>
    </source>
</reference>
<sequence length="265" mass="28093">MSEITGQTRLYAIMGEPVAQVRAPMVFNRLFAEAGLDARMVAFQVGPADLAAALDGFHRLANLDGLIVTVPHKIAILPLLAELAPMAARSGAVNLIKRRAEGGWIGEMVDGLGFAEGLRTAGHDVADQHVLLVGAGGAGAAIAFALAEHRCGEITVFDVDPARAEALVARLRTDGRPARVAASSDPAGFPIAINATPLGMRPDDPLPFDVTRVDPEALVAEVIMKPRETRLLTLARAQGNPVVLGERMLDYQAPFVLDFFAIPRP</sequence>
<evidence type="ECO:0000256" key="6">
    <source>
        <dbReference type="ARBA" id="ARBA00049442"/>
    </source>
</evidence>
<dbReference type="PANTHER" id="PTHR21089:SF1">
    <property type="entry name" value="BIFUNCTIONAL 3-DEHYDROQUINATE DEHYDRATASE_SHIKIMATE DEHYDROGENASE, CHLOROPLASTIC"/>
    <property type="match status" value="1"/>
</dbReference>
<evidence type="ECO:0000313" key="9">
    <source>
        <dbReference type="EMBL" id="GGF15865.1"/>
    </source>
</evidence>
<comment type="pathway">
    <text evidence="1">Metabolic intermediate biosynthesis; chorismate biosynthesis; chorismate from D-erythrose 4-phosphate and phosphoenolpyruvate: step 4/7.</text>
</comment>
<name>A0A8J3E1W7_9PROT</name>
<dbReference type="InterPro" id="IPR013708">
    <property type="entry name" value="Shikimate_DH-bd_N"/>
</dbReference>
<evidence type="ECO:0000313" key="10">
    <source>
        <dbReference type="Proteomes" id="UP000646365"/>
    </source>
</evidence>
<dbReference type="UniPathway" id="UPA00053">
    <property type="reaction ID" value="UER00087"/>
</dbReference>
<dbReference type="InterPro" id="IPR022893">
    <property type="entry name" value="Shikimate_DH_fam"/>
</dbReference>
<reference evidence="9" key="1">
    <citation type="journal article" date="2014" name="Int. J. Syst. Evol. Microbiol.">
        <title>Complete genome sequence of Corynebacterium casei LMG S-19264T (=DSM 44701T), isolated from a smear-ripened cheese.</title>
        <authorList>
            <consortium name="US DOE Joint Genome Institute (JGI-PGF)"/>
            <person name="Walter F."/>
            <person name="Albersmeier A."/>
            <person name="Kalinowski J."/>
            <person name="Ruckert C."/>
        </authorList>
    </citation>
    <scope>NUCLEOTIDE SEQUENCE</scope>
    <source>
        <strain evidence="9">CGMCC 1.15725</strain>
    </source>
</reference>
<dbReference type="InterPro" id="IPR006151">
    <property type="entry name" value="Shikm_DH/Glu-tRNA_Rdtase"/>
</dbReference>
<gene>
    <name evidence="9" type="primary">rifI</name>
    <name evidence="9" type="ORF">GCM10011611_22050</name>
</gene>